<dbReference type="PANTHER" id="PTHR33507">
    <property type="entry name" value="INNER MEMBRANE PROTEIN YBBJ"/>
    <property type="match status" value="1"/>
</dbReference>
<dbReference type="RefSeq" id="WP_229686234.1">
    <property type="nucleotide sequence ID" value="NZ_BMMK01000007.1"/>
</dbReference>
<feature type="transmembrane region" description="Helical" evidence="5">
    <location>
        <begin position="268"/>
        <end position="287"/>
    </location>
</feature>
<dbReference type="GO" id="GO:0006508">
    <property type="term" value="P:proteolysis"/>
    <property type="evidence" value="ECO:0007669"/>
    <property type="project" value="UniProtKB-KW"/>
</dbReference>
<dbReference type="Proteomes" id="UP000637578">
    <property type="component" value="Unassembled WGS sequence"/>
</dbReference>
<evidence type="ECO:0000256" key="2">
    <source>
        <dbReference type="ARBA" id="ARBA00022692"/>
    </source>
</evidence>
<keyword evidence="6" id="KW-0732">Signal</keyword>
<feature type="transmembrane region" description="Helical" evidence="5">
    <location>
        <begin position="293"/>
        <end position="311"/>
    </location>
</feature>
<feature type="domain" description="NfeD1b N-terminal" evidence="9">
    <location>
        <begin position="58"/>
        <end position="186"/>
    </location>
</feature>
<evidence type="ECO:0000313" key="10">
    <source>
        <dbReference type="EMBL" id="GGM49847.1"/>
    </source>
</evidence>
<dbReference type="InterPro" id="IPR056738">
    <property type="entry name" value="NfeD1b_N"/>
</dbReference>
<dbReference type="SUPFAM" id="SSF52096">
    <property type="entry name" value="ClpP/crotonase"/>
    <property type="match status" value="1"/>
</dbReference>
<keyword evidence="3 5" id="KW-1133">Transmembrane helix</keyword>
<feature type="transmembrane region" description="Helical" evidence="5">
    <location>
        <begin position="344"/>
        <end position="364"/>
    </location>
</feature>
<accession>A0A8J3FUE0</accession>
<feature type="transmembrane region" description="Helical" evidence="5">
    <location>
        <begin position="318"/>
        <end position="338"/>
    </location>
</feature>
<dbReference type="InterPro" id="IPR052165">
    <property type="entry name" value="Membrane_assoc_protease"/>
</dbReference>
<feature type="domain" description="NfeD integral membrane" evidence="8">
    <location>
        <begin position="246"/>
        <end position="358"/>
    </location>
</feature>
<dbReference type="SUPFAM" id="SSF141322">
    <property type="entry name" value="NfeD domain-like"/>
    <property type="match status" value="1"/>
</dbReference>
<name>A0A8J3FUE0_9PSEU</name>
<dbReference type="GO" id="GO:0008233">
    <property type="term" value="F:peptidase activity"/>
    <property type="evidence" value="ECO:0007669"/>
    <property type="project" value="UniProtKB-KW"/>
</dbReference>
<feature type="signal peptide" evidence="6">
    <location>
        <begin position="1"/>
        <end position="28"/>
    </location>
</feature>
<dbReference type="Pfam" id="PF01957">
    <property type="entry name" value="NfeD"/>
    <property type="match status" value="1"/>
</dbReference>
<dbReference type="GO" id="GO:0016020">
    <property type="term" value="C:membrane"/>
    <property type="evidence" value="ECO:0007669"/>
    <property type="project" value="UniProtKB-SubCell"/>
</dbReference>
<dbReference type="EMBL" id="BMMK01000007">
    <property type="protein sequence ID" value="GGM49847.1"/>
    <property type="molecule type" value="Genomic_DNA"/>
</dbReference>
<evidence type="ECO:0000256" key="1">
    <source>
        <dbReference type="ARBA" id="ARBA00004141"/>
    </source>
</evidence>
<comment type="caution">
    <text evidence="10">The sequence shown here is derived from an EMBL/GenBank/DDBJ whole genome shotgun (WGS) entry which is preliminary data.</text>
</comment>
<protein>
    <submittedName>
        <fullName evidence="10">Serine protease</fullName>
    </submittedName>
</protein>
<keyword evidence="4 5" id="KW-0472">Membrane</keyword>
<proteinExistence type="predicted"/>
<reference evidence="10" key="1">
    <citation type="journal article" date="2014" name="Int. J. Syst. Evol. Microbiol.">
        <title>Complete genome sequence of Corynebacterium casei LMG S-19264T (=DSM 44701T), isolated from a smear-ripened cheese.</title>
        <authorList>
            <consortium name="US DOE Joint Genome Institute (JGI-PGF)"/>
            <person name="Walter F."/>
            <person name="Albersmeier A."/>
            <person name="Kalinowski J."/>
            <person name="Ruckert C."/>
        </authorList>
    </citation>
    <scope>NUCLEOTIDE SEQUENCE</scope>
    <source>
        <strain evidence="10">CGMCC 4.5737</strain>
    </source>
</reference>
<keyword evidence="2 5" id="KW-0812">Transmembrane</keyword>
<gene>
    <name evidence="10" type="ORF">GCM10012275_20930</name>
</gene>
<dbReference type="Pfam" id="PF25145">
    <property type="entry name" value="NfeD1b_N"/>
    <property type="match status" value="1"/>
</dbReference>
<keyword evidence="10" id="KW-0645">Protease</keyword>
<dbReference type="InterPro" id="IPR056739">
    <property type="entry name" value="NfeD_membrane"/>
</dbReference>
<comment type="subcellular location">
    <subcellularLocation>
        <location evidence="1">Membrane</location>
        <topology evidence="1">Multi-pass membrane protein</topology>
    </subcellularLocation>
</comment>
<evidence type="ECO:0000256" key="6">
    <source>
        <dbReference type="SAM" id="SignalP"/>
    </source>
</evidence>
<reference evidence="10" key="2">
    <citation type="submission" date="2020-09" db="EMBL/GenBank/DDBJ databases">
        <authorList>
            <person name="Sun Q."/>
            <person name="Zhou Y."/>
        </authorList>
    </citation>
    <scope>NUCLEOTIDE SEQUENCE</scope>
    <source>
        <strain evidence="10">CGMCC 4.5737</strain>
    </source>
</reference>
<organism evidence="10 11">
    <name type="scientific">Longimycelium tulufanense</name>
    <dbReference type="NCBI Taxonomy" id="907463"/>
    <lineage>
        <taxon>Bacteria</taxon>
        <taxon>Bacillati</taxon>
        <taxon>Actinomycetota</taxon>
        <taxon>Actinomycetes</taxon>
        <taxon>Pseudonocardiales</taxon>
        <taxon>Pseudonocardiaceae</taxon>
        <taxon>Longimycelium</taxon>
    </lineage>
</organism>
<evidence type="ECO:0000256" key="3">
    <source>
        <dbReference type="ARBA" id="ARBA00022989"/>
    </source>
</evidence>
<feature type="transmembrane region" description="Helical" evidence="5">
    <location>
        <begin position="241"/>
        <end position="261"/>
    </location>
</feature>
<dbReference type="Gene3D" id="2.40.50.140">
    <property type="entry name" value="Nucleic acid-binding proteins"/>
    <property type="match status" value="1"/>
</dbReference>
<dbReference type="Gene3D" id="3.90.226.10">
    <property type="entry name" value="2-enoyl-CoA Hydratase, Chain A, domain 1"/>
    <property type="match status" value="1"/>
</dbReference>
<keyword evidence="10" id="KW-0378">Hydrolase</keyword>
<evidence type="ECO:0000259" key="9">
    <source>
        <dbReference type="Pfam" id="PF25145"/>
    </source>
</evidence>
<dbReference type="AlphaFoldDB" id="A0A8J3FUE0"/>
<sequence length="440" mass="45220">MALCRRMRRMLLLLGLLALGLAGLVTTAAPAPAQQQSILTTRVDGAITPVTAEHAVDALEAARSGGHQALLVEMDTPGGLDTSMRDIIKNFLGARVPVIVYVTPSGGRAASAGALITFSAHIAAMAPGTTIGAATPVDPQGGEISDKILNDAASYARSVAEQRGRNADFAEETVRKGRSVPADEAKELNAVDLVVPDRGALLSAVDGRTVSLAGGGEVTLQTKGAPVVEFEMGAFAKLRQLLADPNLAFLFMSIAMLAILYELANPGIGLGGIVGVVLLMLGLVALSVLPVNLAGVALLLLAAALFVTELFTPGVGVFAVGGVIALLLAGLFLFDGPFAVDPAVLWPVVIIVGAGALIAGRLALRARLSKPVSGIEGLIGQETVVQDVSADTGRAQVEGAWWTVRGRHGGLQVGQHVRVVAVQGLTLLVEPLPPGQEEEQ</sequence>
<evidence type="ECO:0000313" key="11">
    <source>
        <dbReference type="Proteomes" id="UP000637578"/>
    </source>
</evidence>
<dbReference type="InterPro" id="IPR012340">
    <property type="entry name" value="NA-bd_OB-fold"/>
</dbReference>
<dbReference type="Pfam" id="PF24961">
    <property type="entry name" value="NfeD_membrane"/>
    <property type="match status" value="1"/>
</dbReference>
<evidence type="ECO:0000256" key="5">
    <source>
        <dbReference type="SAM" id="Phobius"/>
    </source>
</evidence>
<dbReference type="CDD" id="cd07020">
    <property type="entry name" value="Clp_protease_NfeD_1"/>
    <property type="match status" value="1"/>
</dbReference>
<dbReference type="PANTHER" id="PTHR33507:SF4">
    <property type="entry name" value="NODULATION COMPETITIVENESS PROTEIN NFED"/>
    <property type="match status" value="1"/>
</dbReference>
<evidence type="ECO:0000259" key="7">
    <source>
        <dbReference type="Pfam" id="PF01957"/>
    </source>
</evidence>
<evidence type="ECO:0000256" key="4">
    <source>
        <dbReference type="ARBA" id="ARBA00023136"/>
    </source>
</evidence>
<dbReference type="InterPro" id="IPR029045">
    <property type="entry name" value="ClpP/crotonase-like_dom_sf"/>
</dbReference>
<dbReference type="InterPro" id="IPR002810">
    <property type="entry name" value="NfeD-like_C"/>
</dbReference>
<evidence type="ECO:0000259" key="8">
    <source>
        <dbReference type="Pfam" id="PF24961"/>
    </source>
</evidence>
<feature type="domain" description="NfeD-like C-terminal" evidence="7">
    <location>
        <begin position="376"/>
        <end position="431"/>
    </location>
</feature>
<feature type="chain" id="PRO_5038722689" evidence="6">
    <location>
        <begin position="29"/>
        <end position="440"/>
    </location>
</feature>
<keyword evidence="11" id="KW-1185">Reference proteome</keyword>